<accession>A0A9X1MPD4</accession>
<dbReference type="EMBL" id="JAJKFT010000010">
    <property type="protein sequence ID" value="MCC9629915.1"/>
    <property type="molecule type" value="Genomic_DNA"/>
</dbReference>
<dbReference type="RefSeq" id="WP_230220601.1">
    <property type="nucleotide sequence ID" value="NZ_JAJKFT010000010.1"/>
</dbReference>
<keyword evidence="3" id="KW-1185">Reference proteome</keyword>
<dbReference type="Proteomes" id="UP001139103">
    <property type="component" value="Unassembled WGS sequence"/>
</dbReference>
<comment type="caution">
    <text evidence="2">The sequence shown here is derived from an EMBL/GenBank/DDBJ whole genome shotgun (WGS) entry which is preliminary data.</text>
</comment>
<feature type="domain" description="SnoaL-like" evidence="1">
    <location>
        <begin position="13"/>
        <end position="133"/>
    </location>
</feature>
<organism evidence="2 3">
    <name type="scientific">Blastopirellula sediminis</name>
    <dbReference type="NCBI Taxonomy" id="2894196"/>
    <lineage>
        <taxon>Bacteria</taxon>
        <taxon>Pseudomonadati</taxon>
        <taxon>Planctomycetota</taxon>
        <taxon>Planctomycetia</taxon>
        <taxon>Pirellulales</taxon>
        <taxon>Pirellulaceae</taxon>
        <taxon>Blastopirellula</taxon>
    </lineage>
</organism>
<sequence length="144" mass="16072">MYATVSLEAEAMAVLRDFASAYANRDLEKLLAVFLPEPDVVLLGTGQDEKRLGLAGICEQAERDWEQADTLHFRFGWRSVSCYGDVCWVAADCFALVQAGYRQAEIPLRITAVLVRTVEDSLRIAQLHYSSPVLPEDESDTCLE</sequence>
<dbReference type="Gene3D" id="3.10.450.50">
    <property type="match status" value="1"/>
</dbReference>
<protein>
    <submittedName>
        <fullName evidence="2">Nuclear transport factor 2 family protein</fullName>
    </submittedName>
</protein>
<evidence type="ECO:0000313" key="2">
    <source>
        <dbReference type="EMBL" id="MCC9629915.1"/>
    </source>
</evidence>
<dbReference type="SUPFAM" id="SSF54427">
    <property type="entry name" value="NTF2-like"/>
    <property type="match status" value="1"/>
</dbReference>
<dbReference type="Pfam" id="PF13474">
    <property type="entry name" value="SnoaL_3"/>
    <property type="match status" value="1"/>
</dbReference>
<name>A0A9X1MPD4_9BACT</name>
<proteinExistence type="predicted"/>
<dbReference type="AlphaFoldDB" id="A0A9X1MPD4"/>
<evidence type="ECO:0000259" key="1">
    <source>
        <dbReference type="Pfam" id="PF13474"/>
    </source>
</evidence>
<reference evidence="2" key="1">
    <citation type="submission" date="2021-11" db="EMBL/GenBank/DDBJ databases">
        <title>Genome sequence.</title>
        <authorList>
            <person name="Sun Q."/>
        </authorList>
    </citation>
    <scope>NUCLEOTIDE SEQUENCE</scope>
    <source>
        <strain evidence="2">JC732</strain>
    </source>
</reference>
<dbReference type="InterPro" id="IPR032710">
    <property type="entry name" value="NTF2-like_dom_sf"/>
</dbReference>
<gene>
    <name evidence="2" type="ORF">LOC68_16105</name>
</gene>
<dbReference type="InterPro" id="IPR037401">
    <property type="entry name" value="SnoaL-like"/>
</dbReference>
<evidence type="ECO:0000313" key="3">
    <source>
        <dbReference type="Proteomes" id="UP001139103"/>
    </source>
</evidence>